<sequence>MTVKMALNTRDEVIPDGWVRDGDWIVPWWHSKASTGVIVRWAIFLAIFVLIMGYIIGGYYHAQSRLRKGLPPLAYHRCLVGRRARQPQHQNDWPQDTYGYYQPNAYQMNNMPPPPVYDPSRPPVYSSPPDGGSKVDPSQWRSEPTRRPAEENPAPAYTAPAGPQPPSNTR</sequence>
<evidence type="ECO:0000313" key="4">
    <source>
        <dbReference type="Proteomes" id="UP000236621"/>
    </source>
</evidence>
<dbReference type="Proteomes" id="UP000236621">
    <property type="component" value="Unassembled WGS sequence"/>
</dbReference>
<feature type="compositionally biased region" description="Pro residues" evidence="1">
    <location>
        <begin position="111"/>
        <end position="126"/>
    </location>
</feature>
<proteinExistence type="predicted"/>
<keyword evidence="2" id="KW-0472">Membrane</keyword>
<keyword evidence="4" id="KW-1185">Reference proteome</keyword>
<dbReference type="EMBL" id="NRSZ01000235">
    <property type="protein sequence ID" value="PNY28597.1"/>
    <property type="molecule type" value="Genomic_DNA"/>
</dbReference>
<feature type="region of interest" description="Disordered" evidence="1">
    <location>
        <begin position="111"/>
        <end position="170"/>
    </location>
</feature>
<dbReference type="AlphaFoldDB" id="A0A2K3QM41"/>
<accession>A0A2K3QM41</accession>
<organism evidence="3 4">
    <name type="scientific">Tolypocladium capitatum</name>
    <dbReference type="NCBI Taxonomy" id="45235"/>
    <lineage>
        <taxon>Eukaryota</taxon>
        <taxon>Fungi</taxon>
        <taxon>Dikarya</taxon>
        <taxon>Ascomycota</taxon>
        <taxon>Pezizomycotina</taxon>
        <taxon>Sordariomycetes</taxon>
        <taxon>Hypocreomycetidae</taxon>
        <taxon>Hypocreales</taxon>
        <taxon>Ophiocordycipitaceae</taxon>
        <taxon>Tolypocladium</taxon>
    </lineage>
</organism>
<name>A0A2K3QM41_9HYPO</name>
<dbReference type="InterPro" id="IPR020999">
    <property type="entry name" value="Chitin_synth_reg_RCR"/>
</dbReference>
<evidence type="ECO:0000313" key="3">
    <source>
        <dbReference type="EMBL" id="PNY28597.1"/>
    </source>
</evidence>
<protein>
    <submittedName>
        <fullName evidence="3">Uncharacterized protein</fullName>
    </submittedName>
</protein>
<reference evidence="3 4" key="1">
    <citation type="submission" date="2017-08" db="EMBL/GenBank/DDBJ databases">
        <title>Harnessing the power of phylogenomics to disentangle the directionality and signatures of interkingdom host jumping in the parasitic fungal genus Tolypocladium.</title>
        <authorList>
            <person name="Quandt C.A."/>
            <person name="Patterson W."/>
            <person name="Spatafora J.W."/>
        </authorList>
    </citation>
    <scope>NUCLEOTIDE SEQUENCE [LARGE SCALE GENOMIC DNA]</scope>
    <source>
        <strain evidence="3 4">CBS 113982</strain>
    </source>
</reference>
<gene>
    <name evidence="3" type="ORF">TCAP_01487</name>
</gene>
<evidence type="ECO:0000256" key="1">
    <source>
        <dbReference type="SAM" id="MobiDB-lite"/>
    </source>
</evidence>
<feature type="transmembrane region" description="Helical" evidence="2">
    <location>
        <begin position="38"/>
        <end position="60"/>
    </location>
</feature>
<keyword evidence="2" id="KW-1133">Transmembrane helix</keyword>
<dbReference type="OrthoDB" id="5400539at2759"/>
<evidence type="ECO:0000256" key="2">
    <source>
        <dbReference type="SAM" id="Phobius"/>
    </source>
</evidence>
<keyword evidence="2" id="KW-0812">Transmembrane</keyword>
<comment type="caution">
    <text evidence="3">The sequence shown here is derived from an EMBL/GenBank/DDBJ whole genome shotgun (WGS) entry which is preliminary data.</text>
</comment>
<dbReference type="Pfam" id="PF12273">
    <property type="entry name" value="RCR"/>
    <property type="match status" value="1"/>
</dbReference>